<dbReference type="InterPro" id="IPR050154">
    <property type="entry name" value="UbiB_kinase"/>
</dbReference>
<dbReference type="AlphaFoldDB" id="A0AAV9E894"/>
<dbReference type="GO" id="GO:1901031">
    <property type="term" value="P:regulation of response to reactive oxygen species"/>
    <property type="evidence" value="ECO:0007669"/>
    <property type="project" value="TreeGrafter"/>
</dbReference>
<dbReference type="PANTHER" id="PTHR10566:SF113">
    <property type="entry name" value="PROTEIN ACTIVITY OF BC1 COMPLEX KINASE 7, CHLOROPLASTIC"/>
    <property type="match status" value="1"/>
</dbReference>
<dbReference type="GO" id="GO:0046467">
    <property type="term" value="P:membrane lipid biosynthetic process"/>
    <property type="evidence" value="ECO:0007669"/>
    <property type="project" value="TreeGrafter"/>
</dbReference>
<keyword evidence="3" id="KW-0808">Transferase</keyword>
<name>A0AAV9E894_ACOCL</name>
<dbReference type="Proteomes" id="UP001180020">
    <property type="component" value="Unassembled WGS sequence"/>
</dbReference>
<dbReference type="InterPro" id="IPR011009">
    <property type="entry name" value="Kinase-like_dom_sf"/>
</dbReference>
<evidence type="ECO:0000313" key="4">
    <source>
        <dbReference type="Proteomes" id="UP001180020"/>
    </source>
</evidence>
<organism evidence="3 4">
    <name type="scientific">Acorus calamus</name>
    <name type="common">Sweet flag</name>
    <dbReference type="NCBI Taxonomy" id="4465"/>
    <lineage>
        <taxon>Eukaryota</taxon>
        <taxon>Viridiplantae</taxon>
        <taxon>Streptophyta</taxon>
        <taxon>Embryophyta</taxon>
        <taxon>Tracheophyta</taxon>
        <taxon>Spermatophyta</taxon>
        <taxon>Magnoliopsida</taxon>
        <taxon>Liliopsida</taxon>
        <taxon>Acoraceae</taxon>
        <taxon>Acorus</taxon>
    </lineage>
</organism>
<reference evidence="3" key="1">
    <citation type="journal article" date="2023" name="Nat. Commun.">
        <title>Diploid and tetraploid genomes of Acorus and the evolution of monocots.</title>
        <authorList>
            <person name="Ma L."/>
            <person name="Liu K.W."/>
            <person name="Li Z."/>
            <person name="Hsiao Y.Y."/>
            <person name="Qi Y."/>
            <person name="Fu T."/>
            <person name="Tang G.D."/>
            <person name="Zhang D."/>
            <person name="Sun W.H."/>
            <person name="Liu D.K."/>
            <person name="Li Y."/>
            <person name="Chen G.Z."/>
            <person name="Liu X.D."/>
            <person name="Liao X.Y."/>
            <person name="Jiang Y.T."/>
            <person name="Yu X."/>
            <person name="Hao Y."/>
            <person name="Huang J."/>
            <person name="Zhao X.W."/>
            <person name="Ke S."/>
            <person name="Chen Y.Y."/>
            <person name="Wu W.L."/>
            <person name="Hsu J.L."/>
            <person name="Lin Y.F."/>
            <person name="Huang M.D."/>
            <person name="Li C.Y."/>
            <person name="Huang L."/>
            <person name="Wang Z.W."/>
            <person name="Zhao X."/>
            <person name="Zhong W.Y."/>
            <person name="Peng D.H."/>
            <person name="Ahmad S."/>
            <person name="Lan S."/>
            <person name="Zhang J.S."/>
            <person name="Tsai W.C."/>
            <person name="Van de Peer Y."/>
            <person name="Liu Z.J."/>
        </authorList>
    </citation>
    <scope>NUCLEOTIDE SEQUENCE</scope>
    <source>
        <strain evidence="3">CP</strain>
    </source>
</reference>
<dbReference type="PANTHER" id="PTHR10566">
    <property type="entry name" value="CHAPERONE-ACTIVITY OF BC1 COMPLEX CABC1 -RELATED"/>
    <property type="match status" value="1"/>
</dbReference>
<dbReference type="SUPFAM" id="SSF56112">
    <property type="entry name" value="Protein kinase-like (PK-like)"/>
    <property type="match status" value="1"/>
</dbReference>
<dbReference type="GO" id="GO:0016301">
    <property type="term" value="F:kinase activity"/>
    <property type="evidence" value="ECO:0007669"/>
    <property type="project" value="UniProtKB-KW"/>
</dbReference>
<evidence type="ECO:0000256" key="1">
    <source>
        <dbReference type="ARBA" id="ARBA00009670"/>
    </source>
</evidence>
<dbReference type="EMBL" id="JAUJYO010000009">
    <property type="protein sequence ID" value="KAK1309213.1"/>
    <property type="molecule type" value="Genomic_DNA"/>
</dbReference>
<keyword evidence="4" id="KW-1185">Reference proteome</keyword>
<keyword evidence="3" id="KW-0418">Kinase</keyword>
<feature type="domain" description="ABC1 atypical kinase-like" evidence="2">
    <location>
        <begin position="4"/>
        <end position="94"/>
    </location>
</feature>
<evidence type="ECO:0000259" key="2">
    <source>
        <dbReference type="Pfam" id="PF03109"/>
    </source>
</evidence>
<protein>
    <submittedName>
        <fullName evidence="3">AarF domain-containing protein kinase</fullName>
    </submittedName>
</protein>
<gene>
    <name evidence="3" type="ORF">QJS10_CPA09g00937</name>
</gene>
<reference evidence="3" key="2">
    <citation type="submission" date="2023-06" db="EMBL/GenBank/DDBJ databases">
        <authorList>
            <person name="Ma L."/>
            <person name="Liu K.-W."/>
            <person name="Li Z."/>
            <person name="Hsiao Y.-Y."/>
            <person name="Qi Y."/>
            <person name="Fu T."/>
            <person name="Tang G."/>
            <person name="Zhang D."/>
            <person name="Sun W.-H."/>
            <person name="Liu D.-K."/>
            <person name="Li Y."/>
            <person name="Chen G.-Z."/>
            <person name="Liu X.-D."/>
            <person name="Liao X.-Y."/>
            <person name="Jiang Y.-T."/>
            <person name="Yu X."/>
            <person name="Hao Y."/>
            <person name="Huang J."/>
            <person name="Zhao X.-W."/>
            <person name="Ke S."/>
            <person name="Chen Y.-Y."/>
            <person name="Wu W.-L."/>
            <person name="Hsu J.-L."/>
            <person name="Lin Y.-F."/>
            <person name="Huang M.-D."/>
            <person name="Li C.-Y."/>
            <person name="Huang L."/>
            <person name="Wang Z.-W."/>
            <person name="Zhao X."/>
            <person name="Zhong W.-Y."/>
            <person name="Peng D.-H."/>
            <person name="Ahmad S."/>
            <person name="Lan S."/>
            <person name="Zhang J.-S."/>
            <person name="Tsai W.-C."/>
            <person name="Van De Peer Y."/>
            <person name="Liu Z.-J."/>
        </authorList>
    </citation>
    <scope>NUCLEOTIDE SEQUENCE</scope>
    <source>
        <strain evidence="3">CP</strain>
        <tissue evidence="3">Leaves</tissue>
    </source>
</reference>
<dbReference type="Pfam" id="PF03109">
    <property type="entry name" value="ABC1"/>
    <property type="match status" value="1"/>
</dbReference>
<sequence length="135" mass="15310">MVCTTIKINNLNKIDSWGYDQSLIASCSTESCLIQILKIGFFHADPHPGNLAVGADGSPIYYDFGMMDEIKSFTRERLLNLFYAVYEKDAKKVIGSLIDLRSLQPVGDMTSVRREDLLNAFWTIYLARHQINSKL</sequence>
<dbReference type="InterPro" id="IPR004147">
    <property type="entry name" value="ABC1_dom"/>
</dbReference>
<evidence type="ECO:0000313" key="3">
    <source>
        <dbReference type="EMBL" id="KAK1309213.1"/>
    </source>
</evidence>
<dbReference type="GO" id="GO:0016020">
    <property type="term" value="C:membrane"/>
    <property type="evidence" value="ECO:0007669"/>
    <property type="project" value="GOC"/>
</dbReference>
<proteinExistence type="inferred from homology"/>
<accession>A0AAV9E894</accession>
<comment type="caution">
    <text evidence="3">The sequence shown here is derived from an EMBL/GenBank/DDBJ whole genome shotgun (WGS) entry which is preliminary data.</text>
</comment>
<comment type="similarity">
    <text evidence="1">Belongs to the protein kinase superfamily. ADCK protein kinase family.</text>
</comment>